<evidence type="ECO:0000259" key="10">
    <source>
        <dbReference type="PROSITE" id="PS50837"/>
    </source>
</evidence>
<evidence type="ECO:0000256" key="4">
    <source>
        <dbReference type="ARBA" id="ARBA00022737"/>
    </source>
</evidence>
<dbReference type="Pfam" id="PF13765">
    <property type="entry name" value="PRY"/>
    <property type="match status" value="1"/>
</dbReference>
<name>A0A8T3CVG0_9TELE</name>
<dbReference type="SUPFAM" id="SSF47986">
    <property type="entry name" value="DEATH domain"/>
    <property type="match status" value="1"/>
</dbReference>
<dbReference type="Pfam" id="PF13516">
    <property type="entry name" value="LRR_6"/>
    <property type="match status" value="3"/>
</dbReference>
<evidence type="ECO:0000256" key="5">
    <source>
        <dbReference type="ARBA" id="ARBA00022741"/>
    </source>
</evidence>
<dbReference type="InterPro" id="IPR029495">
    <property type="entry name" value="NACHT-assoc"/>
</dbReference>
<dbReference type="GO" id="GO:0005737">
    <property type="term" value="C:cytoplasm"/>
    <property type="evidence" value="ECO:0007669"/>
    <property type="project" value="UniProtKB-SubCell"/>
</dbReference>
<feature type="compositionally biased region" description="Basic and acidic residues" evidence="7">
    <location>
        <begin position="32"/>
        <end position="41"/>
    </location>
</feature>
<gene>
    <name evidence="11" type="ORF">AGOR_G00192010</name>
</gene>
<keyword evidence="3" id="KW-0433">Leucine-rich repeat</keyword>
<dbReference type="InterPro" id="IPR043136">
    <property type="entry name" value="B30.2/SPRY_sf"/>
</dbReference>
<dbReference type="SMART" id="SM01289">
    <property type="entry name" value="PYRIN"/>
    <property type="match status" value="1"/>
</dbReference>
<dbReference type="SUPFAM" id="SSF49899">
    <property type="entry name" value="Concanavalin A-like lectins/glucanases"/>
    <property type="match status" value="1"/>
</dbReference>
<keyword evidence="2" id="KW-0963">Cytoplasm</keyword>
<dbReference type="OrthoDB" id="120976at2759"/>
<dbReference type="InterPro" id="IPR032675">
    <property type="entry name" value="LRR_dom_sf"/>
</dbReference>
<dbReference type="EMBL" id="JAERUA010000018">
    <property type="protein sequence ID" value="KAI1887602.1"/>
    <property type="molecule type" value="Genomic_DNA"/>
</dbReference>
<dbReference type="Pfam" id="PF05729">
    <property type="entry name" value="NACHT"/>
    <property type="match status" value="1"/>
</dbReference>
<evidence type="ECO:0000256" key="3">
    <source>
        <dbReference type="ARBA" id="ARBA00022614"/>
    </source>
</evidence>
<dbReference type="SMART" id="SM01288">
    <property type="entry name" value="FISNA"/>
    <property type="match status" value="1"/>
</dbReference>
<dbReference type="Pfam" id="PF02758">
    <property type="entry name" value="PYRIN"/>
    <property type="match status" value="1"/>
</dbReference>
<dbReference type="InterPro" id="IPR004020">
    <property type="entry name" value="DAPIN"/>
</dbReference>
<dbReference type="PANTHER" id="PTHR24106">
    <property type="entry name" value="NACHT, LRR AND CARD DOMAINS-CONTAINING"/>
    <property type="match status" value="1"/>
</dbReference>
<organism evidence="11 12">
    <name type="scientific">Albula goreensis</name>
    <dbReference type="NCBI Taxonomy" id="1534307"/>
    <lineage>
        <taxon>Eukaryota</taxon>
        <taxon>Metazoa</taxon>
        <taxon>Chordata</taxon>
        <taxon>Craniata</taxon>
        <taxon>Vertebrata</taxon>
        <taxon>Euteleostomi</taxon>
        <taxon>Actinopterygii</taxon>
        <taxon>Neopterygii</taxon>
        <taxon>Teleostei</taxon>
        <taxon>Albuliformes</taxon>
        <taxon>Albulidae</taxon>
        <taxon>Albula</taxon>
    </lineage>
</organism>
<evidence type="ECO:0000259" key="8">
    <source>
        <dbReference type="PROSITE" id="PS50188"/>
    </source>
</evidence>
<keyword evidence="12" id="KW-1185">Reference proteome</keyword>
<dbReference type="Pfam" id="PF00622">
    <property type="entry name" value="SPRY"/>
    <property type="match status" value="1"/>
</dbReference>
<dbReference type="Gene3D" id="3.80.10.10">
    <property type="entry name" value="Ribonuclease Inhibitor"/>
    <property type="match status" value="2"/>
</dbReference>
<comment type="caution">
    <text evidence="11">The sequence shown here is derived from an EMBL/GenBank/DDBJ whole genome shotgun (WGS) entry which is preliminary data.</text>
</comment>
<dbReference type="PRINTS" id="PR01407">
    <property type="entry name" value="BUTYPHLNCDUF"/>
</dbReference>
<dbReference type="InterPro" id="IPR051261">
    <property type="entry name" value="NLR"/>
</dbReference>
<dbReference type="InterPro" id="IPR007111">
    <property type="entry name" value="NACHT_NTPase"/>
</dbReference>
<dbReference type="InterPro" id="IPR001870">
    <property type="entry name" value="B30.2/SPRY"/>
</dbReference>
<keyword evidence="5" id="KW-0547">Nucleotide-binding</keyword>
<dbReference type="InterPro" id="IPR001611">
    <property type="entry name" value="Leu-rich_rpt"/>
</dbReference>
<evidence type="ECO:0000256" key="1">
    <source>
        <dbReference type="ARBA" id="ARBA00004496"/>
    </source>
</evidence>
<dbReference type="InterPro" id="IPR041075">
    <property type="entry name" value="NOD1/2_WH"/>
</dbReference>
<dbReference type="PROSITE" id="PS50824">
    <property type="entry name" value="DAPIN"/>
    <property type="match status" value="1"/>
</dbReference>
<protein>
    <submittedName>
        <fullName evidence="11">Uncharacterized protein</fullName>
    </submittedName>
</protein>
<dbReference type="GO" id="GO:0005524">
    <property type="term" value="F:ATP binding"/>
    <property type="evidence" value="ECO:0007669"/>
    <property type="project" value="UniProtKB-KW"/>
</dbReference>
<dbReference type="Pfam" id="PF17779">
    <property type="entry name" value="WHD_NOD2"/>
    <property type="match status" value="1"/>
</dbReference>
<feature type="domain" description="Pyrin" evidence="9">
    <location>
        <begin position="49"/>
        <end position="148"/>
    </location>
</feature>
<dbReference type="AlphaFoldDB" id="A0A8T3CVG0"/>
<evidence type="ECO:0000256" key="2">
    <source>
        <dbReference type="ARBA" id="ARBA00022490"/>
    </source>
</evidence>
<dbReference type="SMART" id="SM00449">
    <property type="entry name" value="SPRY"/>
    <property type="match status" value="1"/>
</dbReference>
<dbReference type="SMART" id="SM00589">
    <property type="entry name" value="PRY"/>
    <property type="match status" value="1"/>
</dbReference>
<dbReference type="PROSITE" id="PS50837">
    <property type="entry name" value="NACHT"/>
    <property type="match status" value="1"/>
</dbReference>
<feature type="region of interest" description="Disordered" evidence="7">
    <location>
        <begin position="1"/>
        <end position="48"/>
    </location>
</feature>
<dbReference type="SUPFAM" id="SSF52047">
    <property type="entry name" value="RNI-like"/>
    <property type="match status" value="1"/>
</dbReference>
<dbReference type="InterPro" id="IPR027417">
    <property type="entry name" value="P-loop_NTPase"/>
</dbReference>
<sequence>MWRRDEERRAEQKNALQRRPTVLRMRRAPAVNHEDREEKKNLLSAPSQIQPHGVDTVLLECLDDLREDELERFHFYLNNELPEGYKSIPKSHLEGQSRTSTVRKMLKRYGRNHAWRVTVHILRKMNLNEEAKSLQMRIDTELHRGGREPLLTIPAPVGPPPVVATEKQTPPFSAGLTPMVTKDRQPNPEPILNGADEALRAVQRKLRANLKTRYERIFEGVAKQGRPALLAKVFTEVFITEGGYGNVNTEHEVWYIEAEHKKPLTDEVRIECNRIFQPLPGEDVCVRSVLTKGIAGIGKTVSVQKFILDWAEGKANEEIDLIFPLPFRELNLMKAKEFSLLELIQHYHPELKDCKMIDLSRHKVLLIFDGLDECRLPLDFDNNEPWYEVTQPLSVDVLLTNLIQGNLLPSALLWITSRPAAANQIPPECIHRVAEVRGFDDPQKEEYFRKRFSDQTLASRIITHIISSRSLFIMCHIPIFCWISATVLERLMEKSEGGEIPKTLTEMYTHFLLIQISIKDQKYYRGGKKNTDKLQESDKEIIVNLGKLAFLHLEKNNLIFYEEDLTEAGIEDSKISEYSGLYTDIFSEEPWLFEKKTFCFVHLSIQEYLAALSVHLLYVSNRENPLNLDMSRNVHSDGAVKLSEVHRAAVDKALQSKSGHLDLFLRFLLGLSIDSQARLGCLQPQTGSNSQSIKETIRYIKTKISNSSPERAINLFHCLNELNDNSLVEEIQHYIDSNSLSNEKLSPDECSALAYVLLMSEKQVERLDLRMYNTTQSGYRRLLPVVKHSKTALLQYCDLTPALCEPVNLVLQSPTSLLRELDLGYNMKLGDKGAKLLCSSLLSHHCRLHTLGLGDCSLTAGCCKDLASVLCLPHSELRELELRDNDLLDSGVEALCAGLRERSCKLQKLGLSGCGVTERGCASLASALKSNPSHLRELDLSYNHPGESGVRTLSAGLEDPNYKLEKLITDHGGQSRLKQGMRKYGSQLTLDSSTAFRSLVLSDGGTKVNHKYGYEEKERPANSLRFESDPQVLCNEALTGRCYWEVEWDGVYIDVGVAYKEILRNSVATLGLNAQSWALHCDRQVFTVFHDNKGTNISRRKVTETPRVGVNLDWANGTVAFYKITPKGQVHLHTFHTTFTQPLYPAFSICQDTTLSLCQLD</sequence>
<dbReference type="SMART" id="SM00368">
    <property type="entry name" value="LRR_RI"/>
    <property type="match status" value="5"/>
</dbReference>
<dbReference type="InterPro" id="IPR013320">
    <property type="entry name" value="ConA-like_dom_sf"/>
</dbReference>
<dbReference type="Proteomes" id="UP000829720">
    <property type="component" value="Unassembled WGS sequence"/>
</dbReference>
<proteinExistence type="predicted"/>
<dbReference type="CDD" id="cd08321">
    <property type="entry name" value="Pyrin_ASC-like"/>
    <property type="match status" value="1"/>
</dbReference>
<evidence type="ECO:0000256" key="7">
    <source>
        <dbReference type="SAM" id="MobiDB-lite"/>
    </source>
</evidence>
<feature type="compositionally biased region" description="Basic and acidic residues" evidence="7">
    <location>
        <begin position="1"/>
        <end position="12"/>
    </location>
</feature>
<evidence type="ECO:0000313" key="12">
    <source>
        <dbReference type="Proteomes" id="UP000829720"/>
    </source>
</evidence>
<accession>A0A8T3CVG0</accession>
<evidence type="ECO:0000313" key="11">
    <source>
        <dbReference type="EMBL" id="KAI1887602.1"/>
    </source>
</evidence>
<reference evidence="11" key="1">
    <citation type="submission" date="2021-01" db="EMBL/GenBank/DDBJ databases">
        <authorList>
            <person name="Zahm M."/>
            <person name="Roques C."/>
            <person name="Cabau C."/>
            <person name="Klopp C."/>
            <person name="Donnadieu C."/>
            <person name="Jouanno E."/>
            <person name="Lampietro C."/>
            <person name="Louis A."/>
            <person name="Herpin A."/>
            <person name="Echchiki A."/>
            <person name="Berthelot C."/>
            <person name="Parey E."/>
            <person name="Roest-Crollius H."/>
            <person name="Braasch I."/>
            <person name="Postlethwait J."/>
            <person name="Bobe J."/>
            <person name="Montfort J."/>
            <person name="Bouchez O."/>
            <person name="Begum T."/>
            <person name="Mejri S."/>
            <person name="Adams A."/>
            <person name="Chen W.-J."/>
            <person name="Guiguen Y."/>
        </authorList>
    </citation>
    <scope>NUCLEOTIDE SEQUENCE</scope>
    <source>
        <tissue evidence="11">Blood</tissue>
    </source>
</reference>
<dbReference type="PROSITE" id="PS50188">
    <property type="entry name" value="B302_SPRY"/>
    <property type="match status" value="1"/>
</dbReference>
<evidence type="ECO:0000256" key="6">
    <source>
        <dbReference type="ARBA" id="ARBA00022840"/>
    </source>
</evidence>
<dbReference type="Pfam" id="PF17776">
    <property type="entry name" value="NLRC4_HD2"/>
    <property type="match status" value="1"/>
</dbReference>
<dbReference type="InterPro" id="IPR011029">
    <property type="entry name" value="DEATH-like_dom_sf"/>
</dbReference>
<dbReference type="Gene3D" id="1.10.533.10">
    <property type="entry name" value="Death Domain, Fas"/>
    <property type="match status" value="1"/>
</dbReference>
<dbReference type="InterPro" id="IPR003879">
    <property type="entry name" value="Butyrophylin_SPRY"/>
</dbReference>
<dbReference type="FunFam" id="3.40.50.300:FF:000210">
    <property type="entry name" value="Si:dkey-16p6.1"/>
    <property type="match status" value="1"/>
</dbReference>
<dbReference type="InterPro" id="IPR003877">
    <property type="entry name" value="SPRY_dom"/>
</dbReference>
<keyword evidence="4" id="KW-0677">Repeat</keyword>
<comment type="subcellular location">
    <subcellularLocation>
        <location evidence="1">Cytoplasm</location>
    </subcellularLocation>
</comment>
<dbReference type="InterPro" id="IPR006574">
    <property type="entry name" value="PRY"/>
</dbReference>
<dbReference type="InterPro" id="IPR041267">
    <property type="entry name" value="NLRP_HD2"/>
</dbReference>
<evidence type="ECO:0000259" key="9">
    <source>
        <dbReference type="PROSITE" id="PS50824"/>
    </source>
</evidence>
<dbReference type="Gene3D" id="2.60.120.920">
    <property type="match status" value="1"/>
</dbReference>
<dbReference type="Gene3D" id="3.40.50.300">
    <property type="entry name" value="P-loop containing nucleotide triphosphate hydrolases"/>
    <property type="match status" value="1"/>
</dbReference>
<feature type="domain" description="B30.2/SPRY" evidence="8">
    <location>
        <begin position="968"/>
        <end position="1161"/>
    </location>
</feature>
<keyword evidence="6" id="KW-0067">ATP-binding</keyword>
<feature type="domain" description="NACHT" evidence="10">
    <location>
        <begin position="287"/>
        <end position="421"/>
    </location>
</feature>
<dbReference type="Pfam" id="PF14484">
    <property type="entry name" value="FISNA"/>
    <property type="match status" value="1"/>
</dbReference>